<organism evidence="2 3">
    <name type="scientific">Puccinia striiformis</name>
    <dbReference type="NCBI Taxonomy" id="27350"/>
    <lineage>
        <taxon>Eukaryota</taxon>
        <taxon>Fungi</taxon>
        <taxon>Dikarya</taxon>
        <taxon>Basidiomycota</taxon>
        <taxon>Pucciniomycotina</taxon>
        <taxon>Pucciniomycetes</taxon>
        <taxon>Pucciniales</taxon>
        <taxon>Pucciniaceae</taxon>
        <taxon>Puccinia</taxon>
    </lineage>
</organism>
<dbReference type="Pfam" id="PF24840">
    <property type="entry name" value="NTF2_SigF"/>
    <property type="match status" value="2"/>
</dbReference>
<feature type="domain" description="SigF-like NTF2-like" evidence="1">
    <location>
        <begin position="2"/>
        <end position="57"/>
    </location>
</feature>
<evidence type="ECO:0000313" key="2">
    <source>
        <dbReference type="EMBL" id="POW11191.1"/>
    </source>
</evidence>
<reference evidence="2" key="1">
    <citation type="submission" date="2017-12" db="EMBL/GenBank/DDBJ databases">
        <title>Gene loss provides genomic basis for host adaptation in cereal stripe rust fungi.</title>
        <authorList>
            <person name="Xia C."/>
        </authorList>
    </citation>
    <scope>NUCLEOTIDE SEQUENCE [LARGE SCALE GENOMIC DNA]</scope>
    <source>
        <strain evidence="2">93-210</strain>
    </source>
</reference>
<proteinExistence type="predicted"/>
<evidence type="ECO:0000313" key="3">
    <source>
        <dbReference type="Proteomes" id="UP000239156"/>
    </source>
</evidence>
<name>A0A2S4VNS9_9BASI</name>
<dbReference type="VEuPathDB" id="FungiDB:PSHT_08669"/>
<dbReference type="AlphaFoldDB" id="A0A2S4VNS9"/>
<dbReference type="PANTHER" id="PTHR35393">
    <property type="entry name" value="CHROMOSOME 1, WHOLE GENOME SHOTGUN SEQUENCE"/>
    <property type="match status" value="1"/>
</dbReference>
<dbReference type="PANTHER" id="PTHR35393:SF1">
    <property type="entry name" value="SNOAL-LIKE DOMAIN-CONTAINING PROTEIN"/>
    <property type="match status" value="1"/>
</dbReference>
<keyword evidence="3" id="KW-1185">Reference proteome</keyword>
<evidence type="ECO:0000259" key="1">
    <source>
        <dbReference type="Pfam" id="PF24840"/>
    </source>
</evidence>
<dbReference type="InterPro" id="IPR057514">
    <property type="entry name" value="NTF2_SigF"/>
</dbReference>
<dbReference type="EMBL" id="PKSL01000040">
    <property type="protein sequence ID" value="POW11191.1"/>
    <property type="molecule type" value="Genomic_DNA"/>
</dbReference>
<protein>
    <recommendedName>
        <fullName evidence="1">SigF-like NTF2-like domain-containing protein</fullName>
    </recommendedName>
</protein>
<feature type="domain" description="SigF-like NTF2-like" evidence="1">
    <location>
        <begin position="158"/>
        <end position="298"/>
    </location>
</feature>
<comment type="caution">
    <text evidence="2">The sequence shown here is derived from an EMBL/GenBank/DDBJ whole genome shotgun (WGS) entry which is preliminary data.</text>
</comment>
<accession>A0A2S4VNS9</accession>
<gene>
    <name evidence="2" type="ORF">PSTT_05435</name>
</gene>
<sequence length="301" mass="34626">MELKEVIRSITEPFSAREIAKNVDKYFTEDAFIMYPLFNQPQTANSRENLKGIYKLLFESLPIFPVSPLVMPTRSTYSIHDTSRKGVGFSRIMVKSISMRSCSVKTGSMQPLEDNYPNDLKRSQIPIPFLPTFTAAYKIIAGIIISCVGRFLLEKGWYFTEDAFLMYPLFNQPQTANSRENLKGIYKLIRVFATHSTIEFHAVMFSEDRLNATVDLTVTVHPKFALFMSFKLHYITRVDLRKERDGKYRIWRQEDNFPNDLKRSEIPIPFIPTFTAAYKILAGTIIGCVGRFLLAKGWLGV</sequence>
<dbReference type="VEuPathDB" id="FungiDB:PSTT_05435"/>
<dbReference type="Proteomes" id="UP000239156">
    <property type="component" value="Unassembled WGS sequence"/>
</dbReference>